<sequence length="227" mass="24690">MLVALLAIGGLYASLPTKLLPFTDTRMRWIPMVIVLLTAAPLMLSHRQHRHRLNTILAYVLLAILTCFMLASLALLVLGLKGQKETPSELLKSAAGLWATNVLVFACWYWRLDAGGPHARAARLQHHEGAFLFPQMSMSPEQLEKTGQEGWKPGFIDYLFLAYNSSAALSPTDAPVLSRWAKGLMMVQASISLSIIVLLVGRAVNIIGSTPPPPPVVVAHSSSHPAP</sequence>
<dbReference type="EMBL" id="CP007139">
    <property type="protein sequence ID" value="AIE86702.1"/>
    <property type="molecule type" value="Genomic_DNA"/>
</dbReference>
<accession>A0A068NTM0</accession>
<feature type="transmembrane region" description="Helical" evidence="1">
    <location>
        <begin position="56"/>
        <end position="78"/>
    </location>
</feature>
<evidence type="ECO:0000256" key="1">
    <source>
        <dbReference type="SAM" id="Phobius"/>
    </source>
</evidence>
<dbReference type="AlphaFoldDB" id="A0A068NTM0"/>
<name>A0A068NTM0_FIMGI</name>
<proteinExistence type="predicted"/>
<protein>
    <recommendedName>
        <fullName evidence="4">DUF1345 domain-containing protein</fullName>
    </recommendedName>
</protein>
<feature type="transmembrane region" description="Helical" evidence="1">
    <location>
        <begin position="29"/>
        <end position="44"/>
    </location>
</feature>
<keyword evidence="1" id="KW-0472">Membrane</keyword>
<evidence type="ECO:0000313" key="3">
    <source>
        <dbReference type="Proteomes" id="UP000027982"/>
    </source>
</evidence>
<dbReference type="eggNOG" id="COG4291">
    <property type="taxonomic scope" value="Bacteria"/>
</dbReference>
<organism evidence="2 3">
    <name type="scientific">Fimbriimonas ginsengisoli Gsoil 348</name>
    <dbReference type="NCBI Taxonomy" id="661478"/>
    <lineage>
        <taxon>Bacteria</taxon>
        <taxon>Bacillati</taxon>
        <taxon>Armatimonadota</taxon>
        <taxon>Fimbriimonadia</taxon>
        <taxon>Fimbriimonadales</taxon>
        <taxon>Fimbriimonadaceae</taxon>
        <taxon>Fimbriimonas</taxon>
    </lineage>
</organism>
<keyword evidence="3" id="KW-1185">Reference proteome</keyword>
<evidence type="ECO:0000313" key="2">
    <source>
        <dbReference type="EMBL" id="AIE86702.1"/>
    </source>
</evidence>
<reference evidence="2 3" key="1">
    <citation type="journal article" date="2014" name="PLoS ONE">
        <title>The first complete genome sequence of the class fimbriimonadia in the phylum armatimonadetes.</title>
        <authorList>
            <person name="Hu Z.Y."/>
            <person name="Wang Y.Z."/>
            <person name="Im W.T."/>
            <person name="Wang S.Y."/>
            <person name="Zhao G.P."/>
            <person name="Zheng H.J."/>
            <person name="Quan Z.X."/>
        </authorList>
    </citation>
    <scope>NUCLEOTIDE SEQUENCE [LARGE SCALE GENOMIC DNA]</scope>
    <source>
        <strain evidence="2">Gsoil 348</strain>
    </source>
</reference>
<feature type="transmembrane region" description="Helical" evidence="1">
    <location>
        <begin position="90"/>
        <end position="110"/>
    </location>
</feature>
<dbReference type="STRING" id="661478.OP10G_3334"/>
<dbReference type="KEGG" id="fgi:OP10G_3334"/>
<dbReference type="HOGENOM" id="CLU_081563_0_0_0"/>
<keyword evidence="1" id="KW-0812">Transmembrane</keyword>
<evidence type="ECO:0008006" key="4">
    <source>
        <dbReference type="Google" id="ProtNLM"/>
    </source>
</evidence>
<keyword evidence="1" id="KW-1133">Transmembrane helix</keyword>
<dbReference type="Proteomes" id="UP000027982">
    <property type="component" value="Chromosome"/>
</dbReference>
<gene>
    <name evidence="2" type="ORF">OP10G_3334</name>
</gene>